<name>E8MAX7_PHOS4</name>
<sequence>MMKGRKMAERTRFALMGDRIITLFDLYQFKSVKRT</sequence>
<dbReference type="AlphaFoldDB" id="E8MAX7"/>
<proteinExistence type="predicted"/>
<protein>
    <submittedName>
        <fullName evidence="1">Uncharacterized protein</fullName>
    </submittedName>
</protein>
<organism evidence="1 2">
    <name type="scientific">Vibrio sinaloensis DSM 21326</name>
    <dbReference type="NCBI Taxonomy" id="945550"/>
    <lineage>
        <taxon>Bacteria</taxon>
        <taxon>Pseudomonadati</taxon>
        <taxon>Pseudomonadota</taxon>
        <taxon>Gammaproteobacteria</taxon>
        <taxon>Vibrionales</taxon>
        <taxon>Vibrionaceae</taxon>
        <taxon>Vibrio</taxon>
        <taxon>Vibrio oreintalis group</taxon>
    </lineage>
</organism>
<dbReference type="Proteomes" id="UP000006228">
    <property type="component" value="Unassembled WGS sequence"/>
</dbReference>
<evidence type="ECO:0000313" key="1">
    <source>
        <dbReference type="EMBL" id="EGA68807.1"/>
    </source>
</evidence>
<accession>E8MAX7</accession>
<gene>
    <name evidence="1" type="ORF">VISI1226_10777</name>
</gene>
<comment type="caution">
    <text evidence="1">The sequence shown here is derived from an EMBL/GenBank/DDBJ whole genome shotgun (WGS) entry which is preliminary data.</text>
</comment>
<dbReference type="EMBL" id="AEVT01000098">
    <property type="protein sequence ID" value="EGA68807.1"/>
    <property type="molecule type" value="Genomic_DNA"/>
</dbReference>
<reference evidence="1 2" key="1">
    <citation type="journal article" date="2012" name="Int. J. Syst. Evol. Microbiol.">
        <title>Vibrio caribbeanicus sp. nov., isolated from the marine sponge Scleritoderma cyanea.</title>
        <authorList>
            <person name="Hoffmann M."/>
            <person name="Monday S.R."/>
            <person name="Allard M.W."/>
            <person name="Strain E.A."/>
            <person name="Whittaker P."/>
            <person name="Naum M."/>
            <person name="McCarthy P.J."/>
            <person name="Lopez J.V."/>
            <person name="Fischer M."/>
            <person name="Brown E.W."/>
        </authorList>
    </citation>
    <scope>NUCLEOTIDE SEQUENCE [LARGE SCALE GENOMIC DNA]</scope>
    <source>
        <strain evidence="2">DSMZ 21326</strain>
    </source>
</reference>
<evidence type="ECO:0000313" key="2">
    <source>
        <dbReference type="Proteomes" id="UP000006228"/>
    </source>
</evidence>